<dbReference type="AlphaFoldDB" id="A0AAD3CP64"/>
<feature type="signal peptide" evidence="2">
    <location>
        <begin position="1"/>
        <end position="26"/>
    </location>
</feature>
<organism evidence="3 4">
    <name type="scientific">Chaetoceros tenuissimus</name>
    <dbReference type="NCBI Taxonomy" id="426638"/>
    <lineage>
        <taxon>Eukaryota</taxon>
        <taxon>Sar</taxon>
        <taxon>Stramenopiles</taxon>
        <taxon>Ochrophyta</taxon>
        <taxon>Bacillariophyta</taxon>
        <taxon>Coscinodiscophyceae</taxon>
        <taxon>Chaetocerotophycidae</taxon>
        <taxon>Chaetocerotales</taxon>
        <taxon>Chaetocerotaceae</taxon>
        <taxon>Chaetoceros</taxon>
    </lineage>
</organism>
<feature type="chain" id="PRO_5042287504" description="Peptidase M11 gametolysin domain-containing protein" evidence="2">
    <location>
        <begin position="27"/>
        <end position="699"/>
    </location>
</feature>
<dbReference type="PANTHER" id="PTHR33683:SF46">
    <property type="entry name" value="SUSHI DOMAIN-CONTAINING PROTEIN"/>
    <property type="match status" value="1"/>
</dbReference>
<comment type="caution">
    <text evidence="3">The sequence shown here is derived from an EMBL/GenBank/DDBJ whole genome shotgun (WGS) entry which is preliminary data.</text>
</comment>
<dbReference type="SUPFAM" id="SSF55486">
    <property type="entry name" value="Metalloproteases ('zincins'), catalytic domain"/>
    <property type="match status" value="1"/>
</dbReference>
<evidence type="ECO:0008006" key="5">
    <source>
        <dbReference type="Google" id="ProtNLM"/>
    </source>
</evidence>
<dbReference type="Proteomes" id="UP001054902">
    <property type="component" value="Unassembled WGS sequence"/>
</dbReference>
<sequence>MISIPNLSSALAVFAFLLFLIVGSDASLHSSMTTSSTLCEIKVLDILQYELIERAYEKDAEIEFECVMDATDMDGKSGLTLPIQGTETQINELKQMLKENELIAGRSMLRHGHVTFSKEGIFLPPDLIVRENIIKESAGRNLEAYVTASGNKKILAVKVVDKNGKKVAGTLGDFADNIFGSKGDSNTLKSVLEGCSMGKMKITPGVLPNSASVIQKFAGVIQITVNLDVTTAARNELRNAITVKLEKLLRISLPGPNDHVMYSIQCDEKCGYIAYSYDNDWNSVYYDQFYSMPAVQAHEIAHNFNLHHSRGIDGGERSDKTGLMGNPLFQDDDSRICFNPAKTWQLSSNGNNWYSDRKLLLSPRTLKNGNAFKKTFKIVGVADYKNNPQGHFIVAKLETGTNKDYFLGLNIAKGVNANTVEARNQVTLVQAGGNGEIFAHSDMKAHLHQGESYTIKNFGSSGKPLEINVRRINLRVSPQVAEIEVRYGYNAPQSSPLECNDVVLSIKTDAYPGETSWKLVSKAYKMEMRTGGDYTSADTVYDKKLCLEDGDYTLVIKDKYGDGFSHGNGYWKLFFDEKIVAEGGKFSSIEETSFTISGSQVSPAADPATARTPSLPVTVTKAPTSSPTTFPTAAPTSSPTQCSDDPSFKFRRFDFERSCNWICWPKDTNKIRKRQKNWCNRDGISESCCAACAATKQCR</sequence>
<keyword evidence="4" id="KW-1185">Reference proteome</keyword>
<evidence type="ECO:0000313" key="4">
    <source>
        <dbReference type="Proteomes" id="UP001054902"/>
    </source>
</evidence>
<evidence type="ECO:0000256" key="1">
    <source>
        <dbReference type="SAM" id="MobiDB-lite"/>
    </source>
</evidence>
<keyword evidence="2" id="KW-0732">Signal</keyword>
<reference evidence="3 4" key="1">
    <citation type="journal article" date="2021" name="Sci. Rep.">
        <title>The genome of the diatom Chaetoceros tenuissimus carries an ancient integrated fragment of an extant virus.</title>
        <authorList>
            <person name="Hongo Y."/>
            <person name="Kimura K."/>
            <person name="Takaki Y."/>
            <person name="Yoshida Y."/>
            <person name="Baba S."/>
            <person name="Kobayashi G."/>
            <person name="Nagasaki K."/>
            <person name="Hano T."/>
            <person name="Tomaru Y."/>
        </authorList>
    </citation>
    <scope>NUCLEOTIDE SEQUENCE [LARGE SCALE GENOMIC DNA]</scope>
    <source>
        <strain evidence="3 4">NIES-3715</strain>
    </source>
</reference>
<feature type="compositionally biased region" description="Low complexity" evidence="1">
    <location>
        <begin position="622"/>
        <end position="640"/>
    </location>
</feature>
<proteinExistence type="predicted"/>
<protein>
    <recommendedName>
        <fullName evidence="5">Peptidase M11 gametolysin domain-containing protein</fullName>
    </recommendedName>
</protein>
<gene>
    <name evidence="3" type="ORF">CTEN210_05745</name>
</gene>
<dbReference type="PANTHER" id="PTHR33683">
    <property type="entry name" value="1, PUTATIVE-RELATED"/>
    <property type="match status" value="1"/>
</dbReference>
<accession>A0AAD3CP64</accession>
<dbReference type="EMBL" id="BLLK01000038">
    <property type="protein sequence ID" value="GFH49269.1"/>
    <property type="molecule type" value="Genomic_DNA"/>
</dbReference>
<evidence type="ECO:0000256" key="2">
    <source>
        <dbReference type="SAM" id="SignalP"/>
    </source>
</evidence>
<feature type="region of interest" description="Disordered" evidence="1">
    <location>
        <begin position="619"/>
        <end position="641"/>
    </location>
</feature>
<name>A0AAD3CP64_9STRA</name>
<evidence type="ECO:0000313" key="3">
    <source>
        <dbReference type="EMBL" id="GFH49269.1"/>
    </source>
</evidence>